<dbReference type="GeneTree" id="ENSGT00940000166977"/>
<dbReference type="InterPro" id="IPR011701">
    <property type="entry name" value="MFS"/>
</dbReference>
<evidence type="ECO:0000313" key="3">
    <source>
        <dbReference type="Proteomes" id="UP000008144"/>
    </source>
</evidence>
<evidence type="ECO:0008006" key="4">
    <source>
        <dbReference type="Google" id="ProtNLM"/>
    </source>
</evidence>
<dbReference type="PANTHER" id="PTHR20765">
    <property type="entry name" value="SOLUTE CARRIER FAMILY 43 MEMBER 3-RELATED"/>
    <property type="match status" value="1"/>
</dbReference>
<dbReference type="AlphaFoldDB" id="F6Q966"/>
<dbReference type="OMA" id="GIRELNC"/>
<feature type="transmembrane region" description="Helical" evidence="1">
    <location>
        <begin position="95"/>
        <end position="115"/>
    </location>
</feature>
<feature type="transmembrane region" description="Helical" evidence="1">
    <location>
        <begin position="66"/>
        <end position="88"/>
    </location>
</feature>
<dbReference type="Ensembl" id="ENSCINT00000018490.3">
    <property type="protein sequence ID" value="ENSCINP00000018490.3"/>
    <property type="gene ID" value="ENSCING00000009106.3"/>
</dbReference>
<feature type="transmembrane region" description="Helical" evidence="1">
    <location>
        <begin position="121"/>
        <end position="142"/>
    </location>
</feature>
<feature type="transmembrane region" description="Helical" evidence="1">
    <location>
        <begin position="406"/>
        <end position="428"/>
    </location>
</feature>
<feature type="transmembrane region" description="Helical" evidence="1">
    <location>
        <begin position="346"/>
        <end position="368"/>
    </location>
</feature>
<feature type="transmembrane region" description="Helical" evidence="1">
    <location>
        <begin position="7"/>
        <end position="29"/>
    </location>
</feature>
<dbReference type="Gene3D" id="1.20.1250.20">
    <property type="entry name" value="MFS general substrate transporter like domains"/>
    <property type="match status" value="1"/>
</dbReference>
<keyword evidence="1" id="KW-0472">Membrane</keyword>
<keyword evidence="1" id="KW-0812">Transmembrane</keyword>
<dbReference type="InParanoid" id="F6Q966"/>
<feature type="transmembrane region" description="Helical" evidence="1">
    <location>
        <begin position="440"/>
        <end position="458"/>
    </location>
</feature>
<feature type="transmembrane region" description="Helical" evidence="1">
    <location>
        <begin position="374"/>
        <end position="394"/>
    </location>
</feature>
<feature type="transmembrane region" description="Helical" evidence="1">
    <location>
        <begin position="185"/>
        <end position="203"/>
    </location>
</feature>
<feature type="transmembrane region" description="Helical" evidence="1">
    <location>
        <begin position="154"/>
        <end position="173"/>
    </location>
</feature>
<dbReference type="EMBL" id="EAAA01000091">
    <property type="status" value="NOT_ANNOTATED_CDS"/>
    <property type="molecule type" value="Genomic_DNA"/>
</dbReference>
<sequence>MRRKHMLAIVTGFFETFLFCGVIFGWPYLLGILEDLRIYNDLCKTDQQAYATSPAAPSTCPKQQSALNLAFVLATSVTKILLLPCGYIYDTYGTWATRTLATIMFVSNCILFAVINMQQSWVIYPSALLMCISGDILLMSMVQLSYLSPKRSSFIMSLIIGAYDGSAAVALVLKSVYDQGISVQAIFIAYSLLSVFSVTRTLFLTPKYRFPRNVPADIVYGIRELNCCSESPQSPENLAHLSSNPPFHLCSSECRSELRSFRQGLCTVYYWGHIYFLVLGRMLELFFISTVKQWLSALGAPAHYESAFGIMLISGIALNFVFGIIMDKMTACFTTRRAEFPMANTVCVILIVTIVIAILFCGLILINILPLQYFSFFLFSIFRAFFYNVAYAFVSTVFPSKDFGKFHGFAFTITGFVSLLQFPIFSSIVVDFKANFDKCIYVFLGMFIASLLHPFQIISEARKKKSPRNAK</sequence>
<dbReference type="InterPro" id="IPR036259">
    <property type="entry name" value="MFS_trans_sf"/>
</dbReference>
<reference evidence="2" key="3">
    <citation type="submission" date="2025-08" db="UniProtKB">
        <authorList>
            <consortium name="Ensembl"/>
        </authorList>
    </citation>
    <scope>IDENTIFICATION</scope>
</reference>
<reference evidence="2" key="2">
    <citation type="journal article" date="2008" name="Genome Biol.">
        <title>Improved genome assembly and evidence-based global gene model set for the chordate Ciona intestinalis: new insight into intron and operon populations.</title>
        <authorList>
            <person name="Satou Y."/>
            <person name="Mineta K."/>
            <person name="Ogasawara M."/>
            <person name="Sasakura Y."/>
            <person name="Shoguchi E."/>
            <person name="Ueno K."/>
            <person name="Yamada L."/>
            <person name="Matsumoto J."/>
            <person name="Wasserscheid J."/>
            <person name="Dewar K."/>
            <person name="Wiley G.B."/>
            <person name="Macmil S.L."/>
            <person name="Roe B.A."/>
            <person name="Zeller R.W."/>
            <person name="Hastings K.E."/>
            <person name="Lemaire P."/>
            <person name="Lindquist E."/>
            <person name="Endo T."/>
            <person name="Hotta K."/>
            <person name="Inaba K."/>
        </authorList>
    </citation>
    <scope>NUCLEOTIDE SEQUENCE [LARGE SCALE GENOMIC DNA]</scope>
    <source>
        <strain evidence="2">wild type</strain>
    </source>
</reference>
<proteinExistence type="predicted"/>
<dbReference type="PANTHER" id="PTHR20765:SF1">
    <property type="entry name" value="EQUILIBRATIVE NUCLEOBASE TRANSPORTER 1"/>
    <property type="match status" value="1"/>
</dbReference>
<dbReference type="InterPro" id="IPR027197">
    <property type="entry name" value="SLC43A3"/>
</dbReference>
<accession>F6Q966</accession>
<keyword evidence="3" id="KW-1185">Reference proteome</keyword>
<feature type="transmembrane region" description="Helical" evidence="1">
    <location>
        <begin position="308"/>
        <end position="326"/>
    </location>
</feature>
<name>F6Q966_CIOIN</name>
<dbReference type="SUPFAM" id="SSF103473">
    <property type="entry name" value="MFS general substrate transporter"/>
    <property type="match status" value="1"/>
</dbReference>
<reference evidence="3" key="1">
    <citation type="journal article" date="2002" name="Science">
        <title>The draft genome of Ciona intestinalis: insights into chordate and vertebrate origins.</title>
        <authorList>
            <person name="Dehal P."/>
            <person name="Satou Y."/>
            <person name="Campbell R.K."/>
            <person name="Chapman J."/>
            <person name="Degnan B."/>
            <person name="De Tomaso A."/>
            <person name="Davidson B."/>
            <person name="Di Gregorio A."/>
            <person name="Gelpke M."/>
            <person name="Goodstein D.M."/>
            <person name="Harafuji N."/>
            <person name="Hastings K.E."/>
            <person name="Ho I."/>
            <person name="Hotta K."/>
            <person name="Huang W."/>
            <person name="Kawashima T."/>
            <person name="Lemaire P."/>
            <person name="Martinez D."/>
            <person name="Meinertzhagen I.A."/>
            <person name="Necula S."/>
            <person name="Nonaka M."/>
            <person name="Putnam N."/>
            <person name="Rash S."/>
            <person name="Saiga H."/>
            <person name="Satake M."/>
            <person name="Terry A."/>
            <person name="Yamada L."/>
            <person name="Wang H.G."/>
            <person name="Awazu S."/>
            <person name="Azumi K."/>
            <person name="Boore J."/>
            <person name="Branno M."/>
            <person name="Chin-Bow S."/>
            <person name="DeSantis R."/>
            <person name="Doyle S."/>
            <person name="Francino P."/>
            <person name="Keys D.N."/>
            <person name="Haga S."/>
            <person name="Hayashi H."/>
            <person name="Hino K."/>
            <person name="Imai K.S."/>
            <person name="Inaba K."/>
            <person name="Kano S."/>
            <person name="Kobayashi K."/>
            <person name="Kobayashi M."/>
            <person name="Lee B.I."/>
            <person name="Makabe K.W."/>
            <person name="Manohar C."/>
            <person name="Matassi G."/>
            <person name="Medina M."/>
            <person name="Mochizuki Y."/>
            <person name="Mount S."/>
            <person name="Morishita T."/>
            <person name="Miura S."/>
            <person name="Nakayama A."/>
            <person name="Nishizaka S."/>
            <person name="Nomoto H."/>
            <person name="Ohta F."/>
            <person name="Oishi K."/>
            <person name="Rigoutsos I."/>
            <person name="Sano M."/>
            <person name="Sasaki A."/>
            <person name="Sasakura Y."/>
            <person name="Shoguchi E."/>
            <person name="Shin-i T."/>
            <person name="Spagnuolo A."/>
            <person name="Stainier D."/>
            <person name="Suzuki M.M."/>
            <person name="Tassy O."/>
            <person name="Takatori N."/>
            <person name="Tokuoka M."/>
            <person name="Yagi K."/>
            <person name="Yoshizaki F."/>
            <person name="Wada S."/>
            <person name="Zhang C."/>
            <person name="Hyatt P.D."/>
            <person name="Larimer F."/>
            <person name="Detter C."/>
            <person name="Doggett N."/>
            <person name="Glavina T."/>
            <person name="Hawkins T."/>
            <person name="Richardson P."/>
            <person name="Lucas S."/>
            <person name="Kohara Y."/>
            <person name="Levine M."/>
            <person name="Satoh N."/>
            <person name="Rokhsar D.S."/>
        </authorList>
    </citation>
    <scope>NUCLEOTIDE SEQUENCE [LARGE SCALE GENOMIC DNA]</scope>
</reference>
<keyword evidence="1" id="KW-1133">Transmembrane helix</keyword>
<feature type="transmembrane region" description="Helical" evidence="1">
    <location>
        <begin position="268"/>
        <end position="288"/>
    </location>
</feature>
<dbReference type="Pfam" id="PF07690">
    <property type="entry name" value="MFS_1"/>
    <property type="match status" value="1"/>
</dbReference>
<reference evidence="2" key="4">
    <citation type="submission" date="2025-09" db="UniProtKB">
        <authorList>
            <consortium name="Ensembl"/>
        </authorList>
    </citation>
    <scope>IDENTIFICATION</scope>
</reference>
<evidence type="ECO:0000313" key="2">
    <source>
        <dbReference type="Ensembl" id="ENSCINP00000018490.3"/>
    </source>
</evidence>
<dbReference type="HOGENOM" id="CLU_051275_0_0_1"/>
<dbReference type="Proteomes" id="UP000008144">
    <property type="component" value="Chromosome 1"/>
</dbReference>
<protein>
    <recommendedName>
        <fullName evidence="4">Solute carrier family 43 member 3</fullName>
    </recommendedName>
</protein>
<dbReference type="GO" id="GO:0022857">
    <property type="term" value="F:transmembrane transporter activity"/>
    <property type="evidence" value="ECO:0007669"/>
    <property type="project" value="InterPro"/>
</dbReference>
<organism evidence="2 3">
    <name type="scientific">Ciona intestinalis</name>
    <name type="common">Transparent sea squirt</name>
    <name type="synonym">Ascidia intestinalis</name>
    <dbReference type="NCBI Taxonomy" id="7719"/>
    <lineage>
        <taxon>Eukaryota</taxon>
        <taxon>Metazoa</taxon>
        <taxon>Chordata</taxon>
        <taxon>Tunicata</taxon>
        <taxon>Ascidiacea</taxon>
        <taxon>Phlebobranchia</taxon>
        <taxon>Cionidae</taxon>
        <taxon>Ciona</taxon>
    </lineage>
</organism>
<evidence type="ECO:0000256" key="1">
    <source>
        <dbReference type="SAM" id="Phobius"/>
    </source>
</evidence>